<dbReference type="Proteomes" id="UP000323876">
    <property type="component" value="Unassembled WGS sequence"/>
</dbReference>
<sequence length="239" mass="26865">MGLEDEDDCTGGCPRMACHDRGLYLTTTLALWRVFRAHEQHPSCCIQRTLSSKELARLGLIDLDIIAVTRTHQLAPKLLEWDAASLRKPNPVKMRRRHGHVPEYVVSPRFEPNSPLTPEQFLTPIRQRFPYVQCGRSRDVGDPMPTQAMIIDPPLRLLGVSLSTNGFDAYLDPADDCNAAFFAIWYARTIPFGGHSLSLVHTDTDTAIALTPSKTPFTVIAELSFARDHAREATIYRRP</sequence>
<reference evidence="1 2" key="1">
    <citation type="submission" date="2019-09" db="EMBL/GenBank/DDBJ databases">
        <authorList>
            <person name="Wang X."/>
        </authorList>
    </citation>
    <scope>NUCLEOTIDE SEQUENCE [LARGE SCALE GENOMIC DNA]</scope>
    <source>
        <strain evidence="1 2">CICC 11023</strain>
    </source>
</reference>
<name>A0A5N0DKY0_9NOCA</name>
<keyword evidence="2" id="KW-1185">Reference proteome</keyword>
<accession>A0A5N0DKY0</accession>
<dbReference type="RefSeq" id="WP_150408356.1">
    <property type="nucleotide sequence ID" value="NZ_VXLC01000051.1"/>
</dbReference>
<gene>
    <name evidence="1" type="ORF">F3087_45060</name>
</gene>
<organism evidence="1 2">
    <name type="scientific">Nocardia colli</name>
    <dbReference type="NCBI Taxonomy" id="2545717"/>
    <lineage>
        <taxon>Bacteria</taxon>
        <taxon>Bacillati</taxon>
        <taxon>Actinomycetota</taxon>
        <taxon>Actinomycetes</taxon>
        <taxon>Mycobacteriales</taxon>
        <taxon>Nocardiaceae</taxon>
        <taxon>Nocardia</taxon>
    </lineage>
</organism>
<comment type="caution">
    <text evidence="1">The sequence shown here is derived from an EMBL/GenBank/DDBJ whole genome shotgun (WGS) entry which is preliminary data.</text>
</comment>
<evidence type="ECO:0000313" key="1">
    <source>
        <dbReference type="EMBL" id="KAA8877346.1"/>
    </source>
</evidence>
<protein>
    <submittedName>
        <fullName evidence="1">Uncharacterized protein</fullName>
    </submittedName>
</protein>
<evidence type="ECO:0000313" key="2">
    <source>
        <dbReference type="Proteomes" id="UP000323876"/>
    </source>
</evidence>
<dbReference type="EMBL" id="VXLC01000051">
    <property type="protein sequence ID" value="KAA8877346.1"/>
    <property type="molecule type" value="Genomic_DNA"/>
</dbReference>
<dbReference type="AlphaFoldDB" id="A0A5N0DKY0"/>
<proteinExistence type="predicted"/>